<feature type="compositionally biased region" description="Low complexity" evidence="10">
    <location>
        <begin position="1525"/>
        <end position="1534"/>
    </location>
</feature>
<dbReference type="Pfam" id="PF12202">
    <property type="entry name" value="OSR1_C"/>
    <property type="match status" value="1"/>
</dbReference>
<comment type="catalytic activity">
    <reaction evidence="9">
        <text>L-seryl-[protein] + ATP = O-phospho-L-seryl-[protein] + ADP + H(+)</text>
        <dbReference type="Rhea" id="RHEA:17989"/>
        <dbReference type="Rhea" id="RHEA-COMP:9863"/>
        <dbReference type="Rhea" id="RHEA-COMP:11604"/>
        <dbReference type="ChEBI" id="CHEBI:15378"/>
        <dbReference type="ChEBI" id="CHEBI:29999"/>
        <dbReference type="ChEBI" id="CHEBI:30616"/>
        <dbReference type="ChEBI" id="CHEBI:83421"/>
        <dbReference type="ChEBI" id="CHEBI:456216"/>
        <dbReference type="EC" id="2.7.11.1"/>
    </reaction>
</comment>
<feature type="region of interest" description="Disordered" evidence="10">
    <location>
        <begin position="2242"/>
        <end position="2289"/>
    </location>
</feature>
<dbReference type="PANTHER" id="PTHR13902">
    <property type="entry name" value="SERINE/THREONINE-PROTEIN KINASE WNK WITH NO LYSINE -RELATED"/>
    <property type="match status" value="1"/>
</dbReference>
<feature type="compositionally biased region" description="Low complexity" evidence="10">
    <location>
        <begin position="2538"/>
        <end position="2560"/>
    </location>
</feature>
<evidence type="ECO:0000256" key="1">
    <source>
        <dbReference type="ARBA" id="ARBA00001946"/>
    </source>
</evidence>
<dbReference type="SMART" id="SM00220">
    <property type="entry name" value="S_TKc"/>
    <property type="match status" value="1"/>
</dbReference>
<evidence type="ECO:0000256" key="5">
    <source>
        <dbReference type="ARBA" id="ARBA00022741"/>
    </source>
</evidence>
<dbReference type="Gene3D" id="3.10.20.90">
    <property type="entry name" value="Phosphatidylinositol 3-kinase Catalytic Subunit, Chain A, domain 1"/>
    <property type="match status" value="2"/>
</dbReference>
<feature type="compositionally biased region" description="Basic and acidic residues" evidence="10">
    <location>
        <begin position="2492"/>
        <end position="2501"/>
    </location>
</feature>
<protein>
    <recommendedName>
        <fullName evidence="2">non-specific serine/threonine protein kinase</fullName>
        <ecNumber evidence="2">2.7.11.1</ecNumber>
    </recommendedName>
</protein>
<reference evidence="12" key="2">
    <citation type="submission" date="2025-08" db="UniProtKB">
        <authorList>
            <consortium name="Ensembl"/>
        </authorList>
    </citation>
    <scope>IDENTIFICATION</scope>
    <source>
        <strain evidence="12">breed Abyssinian</strain>
    </source>
</reference>
<feature type="compositionally biased region" description="Low complexity" evidence="10">
    <location>
        <begin position="2387"/>
        <end position="2405"/>
    </location>
</feature>
<feature type="compositionally biased region" description="Polar residues" evidence="10">
    <location>
        <begin position="595"/>
        <end position="613"/>
    </location>
</feature>
<feature type="compositionally biased region" description="Polar residues" evidence="10">
    <location>
        <begin position="2527"/>
        <end position="2537"/>
    </location>
</feature>
<feature type="compositionally biased region" description="Basic residues" evidence="10">
    <location>
        <begin position="2620"/>
        <end position="2632"/>
    </location>
</feature>
<dbReference type="SUPFAM" id="SSF56112">
    <property type="entry name" value="Protein kinase-like (PK-like)"/>
    <property type="match status" value="1"/>
</dbReference>
<feature type="region of interest" description="Disordered" evidence="10">
    <location>
        <begin position="1128"/>
        <end position="1162"/>
    </location>
</feature>
<reference evidence="12" key="3">
    <citation type="submission" date="2025-09" db="UniProtKB">
        <authorList>
            <consortium name="Ensembl"/>
        </authorList>
    </citation>
    <scope>IDENTIFICATION</scope>
    <source>
        <strain evidence="12">breed Abyssinian</strain>
    </source>
</reference>
<feature type="region of interest" description="Disordered" evidence="10">
    <location>
        <begin position="1525"/>
        <end position="1615"/>
    </location>
</feature>
<feature type="compositionally biased region" description="Polar residues" evidence="10">
    <location>
        <begin position="2644"/>
        <end position="2665"/>
    </location>
</feature>
<dbReference type="GeneTree" id="ENSGT00940000155474"/>
<feature type="region of interest" description="Disordered" evidence="10">
    <location>
        <begin position="2486"/>
        <end position="2567"/>
    </location>
</feature>
<keyword evidence="6" id="KW-0418">Kinase</keyword>
<feature type="compositionally biased region" description="Basic and acidic residues" evidence="10">
    <location>
        <begin position="574"/>
        <end position="594"/>
    </location>
</feature>
<feature type="region of interest" description="Disordered" evidence="10">
    <location>
        <begin position="1"/>
        <end position="82"/>
    </location>
</feature>
<evidence type="ECO:0000313" key="13">
    <source>
        <dbReference type="Proteomes" id="UP000823872"/>
    </source>
</evidence>
<feature type="compositionally biased region" description="Polar residues" evidence="10">
    <location>
        <begin position="1553"/>
        <end position="1566"/>
    </location>
</feature>
<evidence type="ECO:0000256" key="3">
    <source>
        <dbReference type="ARBA" id="ARBA00022527"/>
    </source>
</evidence>
<dbReference type="Ensembl" id="ENSFCTT00005032543.1">
    <property type="protein sequence ID" value="ENSFCTP00005021715.1"/>
    <property type="gene ID" value="ENSFCTG00005011504.1"/>
</dbReference>
<feature type="domain" description="Protein kinase" evidence="11">
    <location>
        <begin position="222"/>
        <end position="480"/>
    </location>
</feature>
<keyword evidence="3" id="KW-0723">Serine/threonine-protein kinase</keyword>
<organism evidence="12 13">
    <name type="scientific">Felis catus</name>
    <name type="common">Cat</name>
    <name type="synonym">Felis silvestris catus</name>
    <dbReference type="NCBI Taxonomy" id="9685"/>
    <lineage>
        <taxon>Eukaryota</taxon>
        <taxon>Metazoa</taxon>
        <taxon>Chordata</taxon>
        <taxon>Craniata</taxon>
        <taxon>Vertebrata</taxon>
        <taxon>Euteleostomi</taxon>
        <taxon>Mammalia</taxon>
        <taxon>Eutheria</taxon>
        <taxon>Laurasiatheria</taxon>
        <taxon>Carnivora</taxon>
        <taxon>Feliformia</taxon>
        <taxon>Felidae</taxon>
        <taxon>Felinae</taxon>
        <taxon>Felis</taxon>
    </lineage>
</organism>
<keyword evidence="5" id="KW-0547">Nucleotide-binding</keyword>
<feature type="region of interest" description="Disordered" evidence="10">
    <location>
        <begin position="2370"/>
        <end position="2447"/>
    </location>
</feature>
<keyword evidence="4" id="KW-0808">Transferase</keyword>
<evidence type="ECO:0000256" key="9">
    <source>
        <dbReference type="ARBA" id="ARBA00048679"/>
    </source>
</evidence>
<feature type="compositionally biased region" description="Basic and acidic residues" evidence="10">
    <location>
        <begin position="50"/>
        <end position="66"/>
    </location>
</feature>
<feature type="compositionally biased region" description="Basic residues" evidence="10">
    <location>
        <begin position="1594"/>
        <end position="1615"/>
    </location>
</feature>
<feature type="compositionally biased region" description="Polar residues" evidence="10">
    <location>
        <begin position="2673"/>
        <end position="2692"/>
    </location>
</feature>
<comment type="catalytic activity">
    <reaction evidence="8">
        <text>L-threonyl-[protein] + ATP = O-phospho-L-threonyl-[protein] + ADP + H(+)</text>
        <dbReference type="Rhea" id="RHEA:46608"/>
        <dbReference type="Rhea" id="RHEA-COMP:11060"/>
        <dbReference type="Rhea" id="RHEA-COMP:11605"/>
        <dbReference type="ChEBI" id="CHEBI:15378"/>
        <dbReference type="ChEBI" id="CHEBI:30013"/>
        <dbReference type="ChEBI" id="CHEBI:30616"/>
        <dbReference type="ChEBI" id="CHEBI:61977"/>
        <dbReference type="ChEBI" id="CHEBI:456216"/>
        <dbReference type="EC" id="2.7.11.1"/>
    </reaction>
</comment>
<dbReference type="CDD" id="cd14030">
    <property type="entry name" value="STKc_WNK1"/>
    <property type="match status" value="1"/>
</dbReference>
<dbReference type="Pfam" id="PF24889">
    <property type="entry name" value="CCTL2_WNK"/>
    <property type="match status" value="1"/>
</dbReference>
<feature type="compositionally biased region" description="Low complexity" evidence="10">
    <location>
        <begin position="10"/>
        <end position="41"/>
    </location>
</feature>
<evidence type="ECO:0000259" key="11">
    <source>
        <dbReference type="PROSITE" id="PS50011"/>
    </source>
</evidence>
<dbReference type="Proteomes" id="UP000823872">
    <property type="component" value="Chromosome B4"/>
</dbReference>
<dbReference type="InterPro" id="IPR024678">
    <property type="entry name" value="Kinase_OSR1/WNK_CCT"/>
</dbReference>
<proteinExistence type="predicted"/>
<feature type="compositionally biased region" description="Polar residues" evidence="10">
    <location>
        <begin position="1270"/>
        <end position="1292"/>
    </location>
</feature>
<evidence type="ECO:0000256" key="7">
    <source>
        <dbReference type="ARBA" id="ARBA00022840"/>
    </source>
</evidence>
<dbReference type="InterPro" id="IPR008271">
    <property type="entry name" value="Ser/Thr_kinase_AS"/>
</dbReference>
<dbReference type="InterPro" id="IPR011009">
    <property type="entry name" value="Kinase-like_dom_sf"/>
</dbReference>
<feature type="region of interest" description="Disordered" evidence="10">
    <location>
        <begin position="701"/>
        <end position="720"/>
    </location>
</feature>
<feature type="compositionally biased region" description="Low complexity" evidence="10">
    <location>
        <begin position="618"/>
        <end position="627"/>
    </location>
</feature>
<feature type="compositionally biased region" description="Low complexity" evidence="10">
    <location>
        <begin position="2038"/>
        <end position="2056"/>
    </location>
</feature>
<feature type="region of interest" description="Disordered" evidence="10">
    <location>
        <begin position="574"/>
        <end position="693"/>
    </location>
</feature>
<feature type="compositionally biased region" description="Basic and acidic residues" evidence="10">
    <location>
        <begin position="2370"/>
        <end position="2384"/>
    </location>
</feature>
<comment type="cofactor">
    <cofactor evidence="1">
        <name>Mg(2+)</name>
        <dbReference type="ChEBI" id="CHEBI:18420"/>
    </cofactor>
</comment>
<name>A0ABI7XGW1_FELCA</name>
<evidence type="ECO:0000256" key="4">
    <source>
        <dbReference type="ARBA" id="ARBA00022679"/>
    </source>
</evidence>
<dbReference type="InterPro" id="IPR056865">
    <property type="entry name" value="CCTL2_WNK"/>
</dbReference>
<evidence type="ECO:0000313" key="12">
    <source>
        <dbReference type="Ensembl" id="ENSFCTP00005021715.1"/>
    </source>
</evidence>
<feature type="compositionally biased region" description="Polar residues" evidence="10">
    <location>
        <begin position="639"/>
        <end position="691"/>
    </location>
</feature>
<dbReference type="PROSITE" id="PS50011">
    <property type="entry name" value="PROTEIN_KINASE_DOM"/>
    <property type="match status" value="1"/>
</dbReference>
<keyword evidence="13" id="KW-1185">Reference proteome</keyword>
<feature type="compositionally biased region" description="Low complexity" evidence="10">
    <location>
        <begin position="125"/>
        <end position="160"/>
    </location>
</feature>
<evidence type="ECO:0000256" key="10">
    <source>
        <dbReference type="SAM" id="MobiDB-lite"/>
    </source>
</evidence>
<feature type="region of interest" description="Disordered" evidence="10">
    <location>
        <begin position="2915"/>
        <end position="2952"/>
    </location>
</feature>
<feature type="region of interest" description="Disordered" evidence="10">
    <location>
        <begin position="95"/>
        <end position="204"/>
    </location>
</feature>
<accession>A0ABI7XGW1</accession>
<evidence type="ECO:0000256" key="6">
    <source>
        <dbReference type="ARBA" id="ARBA00022777"/>
    </source>
</evidence>
<evidence type="ECO:0000256" key="8">
    <source>
        <dbReference type="ARBA" id="ARBA00047899"/>
    </source>
</evidence>
<dbReference type="Gene3D" id="3.30.200.20">
    <property type="entry name" value="Phosphorylase Kinase, domain 1"/>
    <property type="match status" value="1"/>
</dbReference>
<feature type="compositionally biased region" description="Low complexity" evidence="10">
    <location>
        <begin position="2633"/>
        <end position="2643"/>
    </location>
</feature>
<dbReference type="InterPro" id="IPR000719">
    <property type="entry name" value="Prot_kinase_dom"/>
</dbReference>
<sequence>MSGGASEKQSSTPSSLFLSPPAPSPKNGSSSDSSVGEKLGSAGPDAGTGRTEEYRRRRHTMDKDSRGAAATTTTTEHRFFRRSVICDSNATALELPGLPLSLPQPAVSTAAPQSTPPEPHREETLTATAAAQVAQLPPAAAAPGEPAGAGAVAATAPSSTGRDRQVSQPNHVGSKEEPPSARSGSGGGGSAKEPQEERSQQQDDIEELETKAVGMSNDGRFLKFDIEIGRGSFKTVYKGLDTETTVEVAWCELQDRKLTKSERQRFKEEAEMLKGLQHPNIVRFYDSWESTVKGKKCIVLVTELMTSGTLKTYLKRFKVMKIKVLRSWCRQILKGLQFLHTRTPPIIHRDLKCDNIFITGPTGSVKIGDLGLATLKRASFAKSVIGTPEFMAPEMYEEKYDESVDVYAFGMCMLEMATSEYPYSECQNAAQIYRRVTSGVKPASFDKVAIPEVKEIIEGCIRQNKDERYSIKDLLNHAFFQEETGVRVELAEEDDGEKIAIKLWLRIEDIKKLKGKYKDNEAIEFSFDLERDVPEDVAQEMVESGYVCEGDHKTMAKAIKDRVSLIKRKREQRQLVREEQEKRKQEEINQKHQVEQQSSTSQAAVKQTPSASTGMPPASTTSASVSTQVEPEEPEADQHQQLQYQQTSISVLSDGTVDSGQGSSVFTESRVSSQQTVSYGSQHEQAHSTGTIPGHTASVVQAQSQPHGVYPSSSMPRRGRSMSVCVPHLSAVPSLSRISPSAPSTPPPVLSASLSPSLLRIAPEETFAEKLSKALESVLPMHSASQRKHRRSSLPSLFVSTPQSMAHPCGGTPTYPESQIFFPTIHERPVSFSPPPTCPPKVAISQRRKSTSFLEAQTRHFQPLLRTVGQNLLPPGGSPTNWTPEAVVMLGTTASRITGEPCEIQVHPMFEPTQVHGDYRPGLVLPEEAHYFIPQEPVYLAYQAQVTEQYEGIPYNSPVLSSPMKQIPEQKPVPGGPTSSSVFEFPSGQAFLVGHLQNLRLDSGLSPGSPLSSISAPISTDATRLKFHPVFVPHSAPAVLTHNNESRSNCVFEFHVHTPSSSSGEGGGVLPQRVYRNRQVAVDLNQEEPPPQSVGLHGRLQPVTEEQRNYHAPELTVSVVEPIGQNWPIGSPEYSSDSSQITSSDPSDFQSPPPTGGAAAPFGSDVSLPFIRLPQTVLQESPLFFCFPQGATSQQVLSASFSSGGSALHPQAQGQSQGQPSSSSLTGVPSSLPIQHSQQQQGVQQTAPPQQTVQYSLPQTSTSSEATTAQPVSQSQTPQVLPQVSSGKQLPVSQPVPAIQGEPQIPVATQPSVVPVHSGAHFLPLGQPLSTSLHPQYPVSQIPISTPHVSAAQTGFSSLPVTMAAGVNQPLLTLASSATAAAIPGGPTAVPSQLPTLLQPVTQLPSQVHPQLLQPAVQSMGIPANLGQAAEVPLPSGDVLYQGFPPRLPPQYPGDSNIAPTSSVASICIPSTVLSPPMPTEALATPGYFPTVVQPFVESNLLVPVGSIGGQVQVSQPAVSLAQQAPTTSSQQAALESTQGVSQVAPPEPLPVAQSQPTTLVSSIDSAHSDVASGMSDGNENVPSSSGRHEGRTTKRHYRKSVRSRSRHEKSSRPKLRILNVSNKGDRVVECQLETHNRKMVTFKFDLDGDNPEEIATIMVNNDFILAIERESFVDQVREIIEKADEMLSEDVSVEPEGDQGLESLQGKDDYGFAGSQKLEGEFKQPIPASSMPQQIGIPTSSLTQVVHSAGRRFIVSPVPESRLRESKLFTGEISDTVAASTSHGAGMNLSHSASSLSLQQAFSELRHAQMTEGPNTAPPNFSHTGPTFPVVPPSMSSIAAVPTTAAATPSISAPATSSPLNDMSTSVIQSEIPVPTEKGIGGVATCTGVIPSSGLPVPPISESPVFSTVVSSVTIPTVVSISTTSQPVQASTSGSVVSSIGTLPSIPVSTLASAAGSAAVSGAKPPPVVSQQATGSTSGVATLTSIAATTPFPSIASQLPLQLSSSTSAPTLAETVVVSAHSLDKTSHSSTTGLALSLSASSSSSPGAGLSSSVSQPGGVHPLVTPSAIASTPVLPQAAGPTSTPLLPQVPSIPPLVQPVASVPAVQQTLIHSQPQPALLPNQPHTHCPEIDADSQPKAPGIDDIKTLEEKLRSLFSEHSSSGAQHASVSLETSLVVETTVAPGIPTTAVAPSKLMTSTTSTCLPPTSLPLGTTCLSVIPVVTPGQVSTPVSYVSAPVSTTSGVKAGTAPSKPPLTKAPVLPVGTELPAGTPPSEQLPPFPGPSLTQSQQPLEDLDAQLRRTLSPETVVGTCTVGPVSMVAPAAVTEAGTPPQKDVSQITEGPVLGTSSGTGVFKMGRFQVSVAMDDVQKEGKNKSEDAKSVHFESSTSESSVLSSSSPESTLVKTEPNGIRSISSDMPDSAHKTPALGVKSETGQPTKVGRFQVTTTTNKVGRFSVSRTEDKIAEAKKEGPMASPPFMDLEQAVLPAVIPKKEKPELSEPSHLNGPSSDLEAAFLSRDVDDGSGSPHSPHQLSSKSLPIQNLSQSLSNSFNSSYMSSDNESDIEDEDLKLELRRLREKHLKEIQDLQSRQKHEIESLYTKLGKVPPAVIIPPAAPLAGRRRRPTKSKGSKSSRSSSLGNKSPQLSGNLSGQSATSVLHPQQTLHPPGNIPETGQNQLLQPLKPSPSSDNLYSAFTSDGAISVPSLSAPGQGCAKFNCASEQVTFKPGGRRTRFLSTPCLALWKMVKKVCPCNQLCRTSSTNTVGGTVNSQAAQAQPPAMTSSRKGTFTDDLHKLVDNWARDAMNLSGRRGSKGHMNYEGPGMARKFSAPGQLCISMTSNLGGSAPISAASATSLGHFTKSMCPPQQYGFPAPPLALSGVGQVAQHHSHLASSNLWELPPYRISTSAICRNPSATPQVPTCGPLRPRDINRVDLGAGDGMLRGGREGGMGK</sequence>
<evidence type="ECO:0000256" key="2">
    <source>
        <dbReference type="ARBA" id="ARBA00012513"/>
    </source>
</evidence>
<keyword evidence="7" id="KW-0067">ATP-binding</keyword>
<feature type="compositionally biased region" description="Gly residues" evidence="10">
    <location>
        <begin position="2937"/>
        <end position="2952"/>
    </location>
</feature>
<dbReference type="InterPro" id="IPR050588">
    <property type="entry name" value="WNK_Ser-Thr_kinase"/>
</dbReference>
<feature type="compositionally biased region" description="Low complexity" evidence="10">
    <location>
        <begin position="1201"/>
        <end position="1269"/>
    </location>
</feature>
<dbReference type="EC" id="2.7.11.1" evidence="2"/>
<reference evidence="12 13" key="1">
    <citation type="submission" date="2021-02" db="EMBL/GenBank/DDBJ databases">
        <title>Safari Cat Assemblies.</title>
        <authorList>
            <person name="Bredemeyer K.R."/>
            <person name="Murphy W.J."/>
        </authorList>
    </citation>
    <scope>NUCLEOTIDE SEQUENCE [LARGE SCALE GENOMIC DNA]</scope>
</reference>
<gene>
    <name evidence="12" type="primary">WNK1</name>
</gene>
<dbReference type="Gene3D" id="1.10.510.10">
    <property type="entry name" value="Transferase(Phosphotransferase) domain 1"/>
    <property type="match status" value="1"/>
</dbReference>
<feature type="region of interest" description="Disordered" evidence="10">
    <location>
        <begin position="2038"/>
        <end position="2060"/>
    </location>
</feature>
<feature type="compositionally biased region" description="Polar residues" evidence="10">
    <location>
        <begin position="1576"/>
        <end position="1586"/>
    </location>
</feature>
<dbReference type="PROSITE" id="PS00108">
    <property type="entry name" value="PROTEIN_KINASE_ST"/>
    <property type="match status" value="1"/>
</dbReference>
<dbReference type="Pfam" id="PF00069">
    <property type="entry name" value="Pkinase"/>
    <property type="match status" value="1"/>
</dbReference>
<feature type="region of interest" description="Disordered" evidence="10">
    <location>
        <begin position="1201"/>
        <end position="1298"/>
    </location>
</feature>
<feature type="compositionally biased region" description="Low complexity" evidence="10">
    <location>
        <begin position="1135"/>
        <end position="1162"/>
    </location>
</feature>
<feature type="region of interest" description="Disordered" evidence="10">
    <location>
        <begin position="2611"/>
        <end position="2692"/>
    </location>
</feature>